<keyword evidence="1" id="KW-0472">Membrane</keyword>
<keyword evidence="1" id="KW-0812">Transmembrane</keyword>
<evidence type="ECO:0000313" key="3">
    <source>
        <dbReference type="Proteomes" id="UP000275865"/>
    </source>
</evidence>
<sequence>MTGHILAQGWAETPTERSRNTRVVVVLATALGLLVLISVLVVLVAGDAVDGLIGNVLNS</sequence>
<reference evidence="2 3" key="1">
    <citation type="submission" date="2018-09" db="EMBL/GenBank/DDBJ databases">
        <title>Micromonospora sp. nov. MS1-9, isolated from a root of Musa sp.</title>
        <authorList>
            <person name="Kuncharoen N."/>
            <person name="Kudo T."/>
            <person name="Ohkuma M."/>
            <person name="Yuki M."/>
            <person name="Tanasupawat S."/>
        </authorList>
    </citation>
    <scope>NUCLEOTIDE SEQUENCE [LARGE SCALE GENOMIC DNA]</scope>
    <source>
        <strain evidence="2 3">MS1-9</strain>
    </source>
</reference>
<name>A0A3A9Y2E0_9ACTN</name>
<keyword evidence="1" id="KW-1133">Transmembrane helix</keyword>
<evidence type="ECO:0000256" key="1">
    <source>
        <dbReference type="SAM" id="Phobius"/>
    </source>
</evidence>
<dbReference type="EMBL" id="RAZT01000007">
    <property type="protein sequence ID" value="RKN31605.1"/>
    <property type="molecule type" value="Genomic_DNA"/>
</dbReference>
<proteinExistence type="predicted"/>
<dbReference type="AlphaFoldDB" id="A0A3A9Y2E0"/>
<feature type="transmembrane region" description="Helical" evidence="1">
    <location>
        <begin position="23"/>
        <end position="45"/>
    </location>
</feature>
<organism evidence="2 3">
    <name type="scientific">Micromonospora musae</name>
    <dbReference type="NCBI Taxonomy" id="1894970"/>
    <lineage>
        <taxon>Bacteria</taxon>
        <taxon>Bacillati</taxon>
        <taxon>Actinomycetota</taxon>
        <taxon>Actinomycetes</taxon>
        <taxon>Micromonosporales</taxon>
        <taxon>Micromonosporaceae</taxon>
        <taxon>Micromonospora</taxon>
    </lineage>
</organism>
<protein>
    <submittedName>
        <fullName evidence="2">Uncharacterized protein</fullName>
    </submittedName>
</protein>
<gene>
    <name evidence="2" type="ORF">D7044_14905</name>
</gene>
<accession>A0A3A9Y2E0</accession>
<evidence type="ECO:0000313" key="2">
    <source>
        <dbReference type="EMBL" id="RKN31605.1"/>
    </source>
</evidence>
<dbReference type="Proteomes" id="UP000275865">
    <property type="component" value="Unassembled WGS sequence"/>
</dbReference>
<comment type="caution">
    <text evidence="2">The sequence shown here is derived from an EMBL/GenBank/DDBJ whole genome shotgun (WGS) entry which is preliminary data.</text>
</comment>